<dbReference type="GO" id="GO:0003824">
    <property type="term" value="F:catalytic activity"/>
    <property type="evidence" value="ECO:0007669"/>
    <property type="project" value="UniProtKB-ARBA"/>
</dbReference>
<dbReference type="KEGG" id="mmar:MODMU_3769"/>
<dbReference type="OrthoDB" id="9785847at2"/>
<comment type="similarity">
    <text evidence="1">Belongs to the AB hydrolase superfamily.</text>
</comment>
<evidence type="ECO:0000256" key="1">
    <source>
        <dbReference type="ARBA" id="ARBA00008645"/>
    </source>
</evidence>
<dbReference type="Gene3D" id="3.40.50.1820">
    <property type="entry name" value="alpha/beta hydrolase"/>
    <property type="match status" value="1"/>
</dbReference>
<dbReference type="PANTHER" id="PTHR43039">
    <property type="entry name" value="ESTERASE-RELATED"/>
    <property type="match status" value="1"/>
</dbReference>
<dbReference type="STRING" id="477641.MODMU_3769"/>
<proteinExistence type="inferred from homology"/>
<dbReference type="PATRIC" id="fig|477641.3.peg.3544"/>
<feature type="domain" description="AB hydrolase-1" evidence="2">
    <location>
        <begin position="30"/>
        <end position="269"/>
    </location>
</feature>
<dbReference type="AlphaFoldDB" id="I4F0L3"/>
<gene>
    <name evidence="3" type="primary">rsbQ</name>
    <name evidence="3" type="ordered locus">MODMU_3769</name>
</gene>
<dbReference type="HOGENOM" id="CLU_020336_30_0_11"/>
<dbReference type="EMBL" id="FO203431">
    <property type="protein sequence ID" value="CCH89176.1"/>
    <property type="molecule type" value="Genomic_DNA"/>
</dbReference>
<sequence length="279" mass="29797">MLTIDATGHNAGAATRNNVTVTGRPDGPVLLFAHGFGCDQDMWQRVVPVFAEDHRIVLFDHVGAGRSDLSAYDRTKYSTLDGYAADLLQICDELDLRDVILIAHSVSAMMAVVAAVAEPARFSRLVLVAPSPRYIDDPADGYIGGFSAEDIEGLLESLETNYFAWAAAMAPMVMGNPDAPELGDELAGRFCATDPDIAGEFARVTFLSDTRHLLPQVTTPALVLQCSQDMLASTQVGDYVHRNLAGSTLVQLAATGHCPQVSAPAETSAAIRDYLSAAR</sequence>
<dbReference type="SUPFAM" id="SSF53474">
    <property type="entry name" value="alpha/beta-Hydrolases"/>
    <property type="match status" value="1"/>
</dbReference>
<keyword evidence="4" id="KW-1185">Reference proteome</keyword>
<name>I4F0L3_MODI5</name>
<dbReference type="Pfam" id="PF12697">
    <property type="entry name" value="Abhydrolase_6"/>
    <property type="match status" value="1"/>
</dbReference>
<dbReference type="eggNOG" id="COG2267">
    <property type="taxonomic scope" value="Bacteria"/>
</dbReference>
<evidence type="ECO:0000259" key="2">
    <source>
        <dbReference type="Pfam" id="PF12697"/>
    </source>
</evidence>
<dbReference type="Proteomes" id="UP000006461">
    <property type="component" value="Chromosome"/>
</dbReference>
<dbReference type="InterPro" id="IPR000073">
    <property type="entry name" value="AB_hydrolase_1"/>
</dbReference>
<organism evidence="3 4">
    <name type="scientific">Modestobacter italicus (strain DSM 44449 / CECT 9708 / BC 501)</name>
    <dbReference type="NCBI Taxonomy" id="2732864"/>
    <lineage>
        <taxon>Bacteria</taxon>
        <taxon>Bacillati</taxon>
        <taxon>Actinomycetota</taxon>
        <taxon>Actinomycetes</taxon>
        <taxon>Geodermatophilales</taxon>
        <taxon>Geodermatophilaceae</taxon>
        <taxon>Modestobacter</taxon>
    </lineage>
</organism>
<reference evidence="3 4" key="1">
    <citation type="journal article" date="2012" name="J. Bacteriol.">
        <title>Genome Sequence of Radiation-Resistant Modestobacter marinus Strain BC501, a Representative Actinobacterium That Thrives on Calcareous Stone Surfaces.</title>
        <authorList>
            <person name="Normand P."/>
            <person name="Gury J."/>
            <person name="Pujic P."/>
            <person name="Chouaia B."/>
            <person name="Crotti E."/>
            <person name="Brusetti L."/>
            <person name="Daffonchio D."/>
            <person name="Vacherie B."/>
            <person name="Barbe V."/>
            <person name="Medigue C."/>
            <person name="Calteau A."/>
            <person name="Ghodhbane-Gtari F."/>
            <person name="Essoussi I."/>
            <person name="Nouioui I."/>
            <person name="Abbassi-Ghozzi I."/>
            <person name="Gtari M."/>
        </authorList>
    </citation>
    <scope>NUCLEOTIDE SEQUENCE [LARGE SCALE GENOMIC DNA]</scope>
    <source>
        <strain evidence="4">BC 501</strain>
    </source>
</reference>
<accession>I4F0L3</accession>
<evidence type="ECO:0000313" key="4">
    <source>
        <dbReference type="Proteomes" id="UP000006461"/>
    </source>
</evidence>
<dbReference type="InterPro" id="IPR029058">
    <property type="entry name" value="AB_hydrolase_fold"/>
</dbReference>
<protein>
    <submittedName>
        <fullName evidence="3">Sigma factor sigB regulation protein rsbQ, regulator of RsbP phosphatase</fullName>
    </submittedName>
</protein>
<dbReference type="OMA" id="RMRPWCA"/>
<evidence type="ECO:0000313" key="3">
    <source>
        <dbReference type="EMBL" id="CCH89176.1"/>
    </source>
</evidence>